<protein>
    <submittedName>
        <fullName evidence="1">Amino acid-binding protein</fullName>
    </submittedName>
</protein>
<accession>A0AC61DG98</accession>
<name>A0AC61DG98_9FIRM</name>
<keyword evidence="2" id="KW-1185">Reference proteome</keyword>
<gene>
    <name evidence="1" type="ORF">CS063_00540</name>
</gene>
<dbReference type="EMBL" id="PEDL01000001">
    <property type="protein sequence ID" value="PHV71997.1"/>
    <property type="molecule type" value="Genomic_DNA"/>
</dbReference>
<evidence type="ECO:0000313" key="1">
    <source>
        <dbReference type="EMBL" id="PHV71997.1"/>
    </source>
</evidence>
<reference evidence="1" key="1">
    <citation type="submission" date="2017-10" db="EMBL/GenBank/DDBJ databases">
        <title>Genome sequence of cellulolytic Lachnospiraceae bacterium XHS1971 isolated from hotspring sediment.</title>
        <authorList>
            <person name="Vasudevan G."/>
            <person name="Joshi A.J."/>
            <person name="Hivarkar S."/>
            <person name="Lanjekar V.B."/>
            <person name="Dhakephalkar P.K."/>
            <person name="Dagar S."/>
        </authorList>
    </citation>
    <scope>NUCLEOTIDE SEQUENCE</scope>
    <source>
        <strain evidence="1">XHS1971</strain>
    </source>
</reference>
<evidence type="ECO:0000313" key="2">
    <source>
        <dbReference type="Proteomes" id="UP000224460"/>
    </source>
</evidence>
<dbReference type="Proteomes" id="UP000224460">
    <property type="component" value="Unassembled WGS sequence"/>
</dbReference>
<proteinExistence type="predicted"/>
<comment type="caution">
    <text evidence="1">The sequence shown here is derived from an EMBL/GenBank/DDBJ whole genome shotgun (WGS) entry which is preliminary data.</text>
</comment>
<sequence length="389" mass="41103">MILKRVSAIAISMLMAVSMAGCGAKAPSNEGEGASVATNGEGTIKIGLITPKTGSVAQYGIAVDNATALAVKEINEAGGINGREIELISYDNKGDATESINLFNRLVDNDEIVALLGPVISSNALAIGPLADEKGIPMITPTGTSLDITPGYDYVYRACYTDPYQGSIMAKFANENLKVKTASILYNTGSDYSVGLAEAFKETFEAAGGTITNYEGYTADDKEFKAVLTNIKAGSPEVLFIPDYYNTVGLIAGQVKEVGLDTIMLGGDGWDGVQENYGELVEGSYFVNHYAADDTAEIVKNFVDNYTEMFEGTRPNAFAALGYDATKILAAAIEKAGTEDKAAIKDAIAATDMDCVTGHVTFDENGDPQKSVTILKMKDGVSVLETKVQ</sequence>
<organism evidence="1 2">
    <name type="scientific">Sporanaerobium hydrogeniformans</name>
    <dbReference type="NCBI Taxonomy" id="3072179"/>
    <lineage>
        <taxon>Bacteria</taxon>
        <taxon>Bacillati</taxon>
        <taxon>Bacillota</taxon>
        <taxon>Clostridia</taxon>
        <taxon>Lachnospirales</taxon>
        <taxon>Lachnospiraceae</taxon>
        <taxon>Sporanaerobium</taxon>
    </lineage>
</organism>